<comment type="caution">
    <text evidence="1">The sequence shown here is derived from an EMBL/GenBank/DDBJ whole genome shotgun (WGS) entry which is preliminary data.</text>
</comment>
<protein>
    <submittedName>
        <fullName evidence="1">Uncharacterized protein</fullName>
    </submittedName>
</protein>
<reference evidence="1" key="1">
    <citation type="submission" date="2021-01" db="EMBL/GenBank/DDBJ databases">
        <title>Adiantum capillus-veneris genome.</title>
        <authorList>
            <person name="Fang Y."/>
            <person name="Liao Q."/>
        </authorList>
    </citation>
    <scope>NUCLEOTIDE SEQUENCE</scope>
    <source>
        <strain evidence="1">H3</strain>
        <tissue evidence="1">Leaf</tissue>
    </source>
</reference>
<evidence type="ECO:0000313" key="2">
    <source>
        <dbReference type="Proteomes" id="UP000886520"/>
    </source>
</evidence>
<keyword evidence="2" id="KW-1185">Reference proteome</keyword>
<proteinExistence type="predicted"/>
<gene>
    <name evidence="1" type="ORF">GOP47_0008919</name>
</gene>
<dbReference type="EMBL" id="JABFUD020000008">
    <property type="protein sequence ID" value="KAI5076854.1"/>
    <property type="molecule type" value="Genomic_DNA"/>
</dbReference>
<sequence length="108" mass="11981">MELAPPSSFRNMPFPVAFFPLVLKGTYAPLQCWVFFFYKTAIGWRVLLRLSFCRLVRRRFGTQGQVAKEVGESCLRIGGCNIENQVGGGGGGEGEHEQFVCSTLLSSE</sequence>
<evidence type="ECO:0000313" key="1">
    <source>
        <dbReference type="EMBL" id="KAI5076854.1"/>
    </source>
</evidence>
<dbReference type="AlphaFoldDB" id="A0A9D4ZIL6"/>
<accession>A0A9D4ZIL6</accession>
<dbReference type="Proteomes" id="UP000886520">
    <property type="component" value="Chromosome 8"/>
</dbReference>
<organism evidence="1 2">
    <name type="scientific">Adiantum capillus-veneris</name>
    <name type="common">Maidenhair fern</name>
    <dbReference type="NCBI Taxonomy" id="13818"/>
    <lineage>
        <taxon>Eukaryota</taxon>
        <taxon>Viridiplantae</taxon>
        <taxon>Streptophyta</taxon>
        <taxon>Embryophyta</taxon>
        <taxon>Tracheophyta</taxon>
        <taxon>Polypodiopsida</taxon>
        <taxon>Polypodiidae</taxon>
        <taxon>Polypodiales</taxon>
        <taxon>Pteridineae</taxon>
        <taxon>Pteridaceae</taxon>
        <taxon>Vittarioideae</taxon>
        <taxon>Adiantum</taxon>
    </lineage>
</organism>
<name>A0A9D4ZIL6_ADICA</name>